<sequence length="133" mass="14739">MNTVNLVGRLTKDVELKQYDGGNSFARFSVAVQRKFKSKSGDYEADFINCVSFGKTAEFLEKYFAKGQWIGITGKLQSKKWDEDGTTRYGMEVIADSVFFTSEKRGGSSASDNTSFAPQGDIGFPENADDLPF</sequence>
<protein>
    <recommendedName>
        <fullName evidence="2 3">Single-stranded DNA-binding protein</fullName>
        <shortName evidence="2">SSB</shortName>
    </recommendedName>
</protein>
<keyword evidence="6" id="KW-1185">Reference proteome</keyword>
<accession>A0A926ITA7</accession>
<dbReference type="PIRSF" id="PIRSF002070">
    <property type="entry name" value="SSB"/>
    <property type="match status" value="1"/>
</dbReference>
<dbReference type="GO" id="GO:0009295">
    <property type="term" value="C:nucleoid"/>
    <property type="evidence" value="ECO:0007669"/>
    <property type="project" value="TreeGrafter"/>
</dbReference>
<dbReference type="Proteomes" id="UP000647416">
    <property type="component" value="Unassembled WGS sequence"/>
</dbReference>
<evidence type="ECO:0000313" key="6">
    <source>
        <dbReference type="Proteomes" id="UP000647416"/>
    </source>
</evidence>
<name>A0A926ITA7_9FIRM</name>
<comment type="subunit">
    <text evidence="2">Homotetramer.</text>
</comment>
<reference evidence="5" key="1">
    <citation type="submission" date="2020-08" db="EMBL/GenBank/DDBJ databases">
        <title>Genome public.</title>
        <authorList>
            <person name="Liu C."/>
            <person name="Sun Q."/>
        </authorList>
    </citation>
    <scope>NUCLEOTIDE SEQUENCE</scope>
    <source>
        <strain evidence="5">NSJ-50</strain>
    </source>
</reference>
<comment type="caution">
    <text evidence="5">The sequence shown here is derived from an EMBL/GenBank/DDBJ whole genome shotgun (WGS) entry which is preliminary data.</text>
</comment>
<evidence type="ECO:0000313" key="5">
    <source>
        <dbReference type="EMBL" id="MBC8597224.1"/>
    </source>
</evidence>
<evidence type="ECO:0000256" key="1">
    <source>
        <dbReference type="ARBA" id="ARBA00023125"/>
    </source>
</evidence>
<dbReference type="Pfam" id="PF00436">
    <property type="entry name" value="SSB"/>
    <property type="match status" value="1"/>
</dbReference>
<dbReference type="InterPro" id="IPR000424">
    <property type="entry name" value="Primosome_PriB/ssb"/>
</dbReference>
<dbReference type="EMBL" id="JACRTE010000017">
    <property type="protein sequence ID" value="MBC8597224.1"/>
    <property type="molecule type" value="Genomic_DNA"/>
</dbReference>
<dbReference type="InterPro" id="IPR011344">
    <property type="entry name" value="ssDNA-bd"/>
</dbReference>
<keyword evidence="1 2" id="KW-0238">DNA-binding</keyword>
<feature type="region of interest" description="Disordered" evidence="4">
    <location>
        <begin position="103"/>
        <end position="133"/>
    </location>
</feature>
<evidence type="ECO:0000256" key="3">
    <source>
        <dbReference type="PIRNR" id="PIRNR002070"/>
    </source>
</evidence>
<dbReference type="PANTHER" id="PTHR10302">
    <property type="entry name" value="SINGLE-STRANDED DNA-BINDING PROTEIN"/>
    <property type="match status" value="1"/>
</dbReference>
<proteinExistence type="inferred from homology"/>
<dbReference type="SUPFAM" id="SSF50249">
    <property type="entry name" value="Nucleic acid-binding proteins"/>
    <property type="match status" value="1"/>
</dbReference>
<evidence type="ECO:0000256" key="4">
    <source>
        <dbReference type="SAM" id="MobiDB-lite"/>
    </source>
</evidence>
<evidence type="ECO:0000256" key="2">
    <source>
        <dbReference type="HAMAP-Rule" id="MF_00984"/>
    </source>
</evidence>
<organism evidence="5 6">
    <name type="scientific">Qingrenia yutianensis</name>
    <dbReference type="NCBI Taxonomy" id="2763676"/>
    <lineage>
        <taxon>Bacteria</taxon>
        <taxon>Bacillati</taxon>
        <taxon>Bacillota</taxon>
        <taxon>Clostridia</taxon>
        <taxon>Eubacteriales</taxon>
        <taxon>Oscillospiraceae</taxon>
        <taxon>Qingrenia</taxon>
    </lineage>
</organism>
<dbReference type="PROSITE" id="PS50935">
    <property type="entry name" value="SSB"/>
    <property type="match status" value="1"/>
</dbReference>
<dbReference type="HAMAP" id="MF_00984">
    <property type="entry name" value="SSB"/>
    <property type="match status" value="1"/>
</dbReference>
<dbReference type="GO" id="GO:0006260">
    <property type="term" value="P:DNA replication"/>
    <property type="evidence" value="ECO:0007669"/>
    <property type="project" value="InterPro"/>
</dbReference>
<gene>
    <name evidence="5" type="ORF">H8706_10160</name>
</gene>
<dbReference type="Gene3D" id="2.40.50.140">
    <property type="entry name" value="Nucleic acid-binding proteins"/>
    <property type="match status" value="1"/>
</dbReference>
<dbReference type="PANTHER" id="PTHR10302:SF27">
    <property type="entry name" value="SINGLE-STRANDED DNA-BINDING PROTEIN"/>
    <property type="match status" value="1"/>
</dbReference>
<dbReference type="InterPro" id="IPR012340">
    <property type="entry name" value="NA-bd_OB-fold"/>
</dbReference>
<dbReference type="NCBIfam" id="TIGR00621">
    <property type="entry name" value="ssb"/>
    <property type="match status" value="1"/>
</dbReference>
<dbReference type="AlphaFoldDB" id="A0A926ITA7"/>
<dbReference type="CDD" id="cd04496">
    <property type="entry name" value="SSB_OBF"/>
    <property type="match status" value="1"/>
</dbReference>
<comment type="caution">
    <text evidence="2">Lacks conserved residue(s) required for the propagation of feature annotation.</text>
</comment>
<feature type="compositionally biased region" description="Polar residues" evidence="4">
    <location>
        <begin position="108"/>
        <end position="117"/>
    </location>
</feature>
<dbReference type="GO" id="GO:0003697">
    <property type="term" value="F:single-stranded DNA binding"/>
    <property type="evidence" value="ECO:0007669"/>
    <property type="project" value="UniProtKB-UniRule"/>
</dbReference>
<dbReference type="RefSeq" id="WP_262432536.1">
    <property type="nucleotide sequence ID" value="NZ_JACRTE010000017.1"/>
</dbReference>